<accession>A0ABP2QMF4</accession>
<keyword evidence="1" id="KW-0472">Membrane</keyword>
<proteinExistence type="predicted"/>
<keyword evidence="1" id="KW-0812">Transmembrane</keyword>
<gene>
    <name evidence="2" type="ORF">MCU_01429</name>
</gene>
<evidence type="ECO:0000256" key="1">
    <source>
        <dbReference type="SAM" id="Phobius"/>
    </source>
</evidence>
<evidence type="ECO:0000313" key="2">
    <source>
        <dbReference type="EMBL" id="EJF82506.1"/>
    </source>
</evidence>
<sequence>MKEKNWTLEKQTHKSVRSFACQQALLSPRDYKVIFALAVIIILWSMILEIPNILNWQLTGWQYAVHFVAFRVTDAIEGCALFLIPVMLLIRRNVTRALQKNIQKLEEAFSVREQINSLSHRL</sequence>
<keyword evidence="3" id="KW-1185">Reference proteome</keyword>
<organism evidence="2 3">
    <name type="scientific">Bartonella elizabethae Re6043vi</name>
    <dbReference type="NCBI Taxonomy" id="1094554"/>
    <lineage>
        <taxon>Bacteria</taxon>
        <taxon>Pseudomonadati</taxon>
        <taxon>Pseudomonadota</taxon>
        <taxon>Alphaproteobacteria</taxon>
        <taxon>Hyphomicrobiales</taxon>
        <taxon>Bartonellaceae</taxon>
        <taxon>Bartonella</taxon>
    </lineage>
</organism>
<reference evidence="2 3" key="1">
    <citation type="submission" date="2012-03" db="EMBL/GenBank/DDBJ databases">
        <title>The Genome Sequence of Bartonella elizabethae Re6043vi.</title>
        <authorList>
            <consortium name="The Broad Institute Genome Sequencing Platform"/>
            <consortium name="The Broad Institute Genome Sequencing Center for Infectious Disease"/>
            <person name="Feldgarden M."/>
            <person name="Kirby J."/>
            <person name="Kosoy M."/>
            <person name="Birtles R."/>
            <person name="Probert W.S."/>
            <person name="Chiaraviglio L."/>
            <person name="Young S.K."/>
            <person name="Zeng Q."/>
            <person name="Gargeya S."/>
            <person name="Fitzgerald M."/>
            <person name="Haas B."/>
            <person name="Abouelleil A."/>
            <person name="Alvarado L."/>
            <person name="Arachchi H.M."/>
            <person name="Berlin A."/>
            <person name="Chapman S.B."/>
            <person name="Gearin G."/>
            <person name="Goldberg J."/>
            <person name="Griggs A."/>
            <person name="Gujja S."/>
            <person name="Hansen M."/>
            <person name="Heiman D."/>
            <person name="Howarth C."/>
            <person name="Larimer J."/>
            <person name="Lui A."/>
            <person name="MacDonald P.J.P."/>
            <person name="McCowen C."/>
            <person name="Montmayeur A."/>
            <person name="Murphy C."/>
            <person name="Neiman D."/>
            <person name="Pearson M."/>
            <person name="Priest M."/>
            <person name="Roberts A."/>
            <person name="Saif S."/>
            <person name="Shea T."/>
            <person name="Sisk P."/>
            <person name="Stolte C."/>
            <person name="Sykes S."/>
            <person name="Wortman J."/>
            <person name="Nusbaum C."/>
            <person name="Birren B."/>
        </authorList>
    </citation>
    <scope>NUCLEOTIDE SEQUENCE [LARGE SCALE GENOMIC DNA]</scope>
    <source>
        <strain evidence="2 3">Re6043vi</strain>
    </source>
</reference>
<dbReference type="RefSeq" id="WP_005774698.1">
    <property type="nucleotide sequence ID" value="NZ_JH725141.1"/>
</dbReference>
<feature type="transmembrane region" description="Helical" evidence="1">
    <location>
        <begin position="63"/>
        <end position="90"/>
    </location>
</feature>
<name>A0ABP2QMF4_BAREL</name>
<dbReference type="Proteomes" id="UP000008942">
    <property type="component" value="Unassembled WGS sequence"/>
</dbReference>
<feature type="transmembrane region" description="Helical" evidence="1">
    <location>
        <begin position="33"/>
        <end position="51"/>
    </location>
</feature>
<keyword evidence="1" id="KW-1133">Transmembrane helix</keyword>
<dbReference type="EMBL" id="AILW01000019">
    <property type="protein sequence ID" value="EJF82506.1"/>
    <property type="molecule type" value="Genomic_DNA"/>
</dbReference>
<evidence type="ECO:0000313" key="3">
    <source>
        <dbReference type="Proteomes" id="UP000008942"/>
    </source>
</evidence>
<protein>
    <submittedName>
        <fullName evidence="2">Uncharacterized protein</fullName>
    </submittedName>
</protein>
<comment type="caution">
    <text evidence="2">The sequence shown here is derived from an EMBL/GenBank/DDBJ whole genome shotgun (WGS) entry which is preliminary data.</text>
</comment>